<dbReference type="VEuPathDB" id="VectorBase:AMAM010849"/>
<reference evidence="1" key="2">
    <citation type="submission" date="2020-05" db="UniProtKB">
        <authorList>
            <consortium name="EnsemblMetazoa"/>
        </authorList>
    </citation>
    <scope>IDENTIFICATION</scope>
    <source>
        <strain evidence="1">maculatus3</strain>
    </source>
</reference>
<organism evidence="1 2">
    <name type="scientific">Anopheles maculatus</name>
    <dbReference type="NCBI Taxonomy" id="74869"/>
    <lineage>
        <taxon>Eukaryota</taxon>
        <taxon>Metazoa</taxon>
        <taxon>Ecdysozoa</taxon>
        <taxon>Arthropoda</taxon>
        <taxon>Hexapoda</taxon>
        <taxon>Insecta</taxon>
        <taxon>Pterygota</taxon>
        <taxon>Neoptera</taxon>
        <taxon>Endopterygota</taxon>
        <taxon>Diptera</taxon>
        <taxon>Nematocera</taxon>
        <taxon>Culicoidea</taxon>
        <taxon>Culicidae</taxon>
        <taxon>Anophelinae</taxon>
        <taxon>Anopheles</taxon>
        <taxon>Anopheles maculatus group</taxon>
    </lineage>
</organism>
<sequence>MRAKYRQNGDPLCSDYGFPFERQPLVGPQPTRVYSVATAIHRAVPSLPSGLPKDSENDALADGDCCVQCSQCHQTVQGIEFCCTVPARSRENPWGKILEPGTIGANRAVRQCRTGAGDYF</sequence>
<proteinExistence type="predicted"/>
<evidence type="ECO:0000313" key="2">
    <source>
        <dbReference type="Proteomes" id="UP000075901"/>
    </source>
</evidence>
<dbReference type="Proteomes" id="UP000075901">
    <property type="component" value="Unassembled WGS sequence"/>
</dbReference>
<keyword evidence="2" id="KW-1185">Reference proteome</keyword>
<evidence type="ECO:0000313" key="1">
    <source>
        <dbReference type="EnsemblMetazoa" id="AMAM010849-PA"/>
    </source>
</evidence>
<dbReference type="EnsemblMetazoa" id="AMAM010849-RA">
    <property type="protein sequence ID" value="AMAM010849-PA"/>
    <property type="gene ID" value="AMAM010849"/>
</dbReference>
<dbReference type="AlphaFoldDB" id="A0A182SPI6"/>
<accession>A0A182SPI6</accession>
<name>A0A182SPI6_9DIPT</name>
<protein>
    <submittedName>
        <fullName evidence="1">Uncharacterized protein</fullName>
    </submittedName>
</protein>
<reference evidence="2" key="1">
    <citation type="submission" date="2013-09" db="EMBL/GenBank/DDBJ databases">
        <title>The Genome Sequence of Anopheles maculatus species B.</title>
        <authorList>
            <consortium name="The Broad Institute Genomics Platform"/>
            <person name="Neafsey D.E."/>
            <person name="Besansky N."/>
            <person name="Howell P."/>
            <person name="Walton C."/>
            <person name="Young S.K."/>
            <person name="Zeng Q."/>
            <person name="Gargeya S."/>
            <person name="Fitzgerald M."/>
            <person name="Haas B."/>
            <person name="Abouelleil A."/>
            <person name="Allen A.W."/>
            <person name="Alvarado L."/>
            <person name="Arachchi H.M."/>
            <person name="Berlin A.M."/>
            <person name="Chapman S.B."/>
            <person name="Gainer-Dewar J."/>
            <person name="Goldberg J."/>
            <person name="Griggs A."/>
            <person name="Gujja S."/>
            <person name="Hansen M."/>
            <person name="Howarth C."/>
            <person name="Imamovic A."/>
            <person name="Ireland A."/>
            <person name="Larimer J."/>
            <person name="McCowan C."/>
            <person name="Murphy C."/>
            <person name="Pearson M."/>
            <person name="Poon T.W."/>
            <person name="Priest M."/>
            <person name="Roberts A."/>
            <person name="Saif S."/>
            <person name="Shea T."/>
            <person name="Sisk P."/>
            <person name="Sykes S."/>
            <person name="Wortman J."/>
            <person name="Nusbaum C."/>
            <person name="Birren B."/>
        </authorList>
    </citation>
    <scope>NUCLEOTIDE SEQUENCE [LARGE SCALE GENOMIC DNA]</scope>
    <source>
        <strain evidence="2">maculatus3</strain>
    </source>
</reference>